<dbReference type="FunCoup" id="A0A2P6NFG8">
    <property type="interactions" value="3"/>
</dbReference>
<feature type="transmembrane region" description="Helical" evidence="6">
    <location>
        <begin position="551"/>
        <end position="571"/>
    </location>
</feature>
<keyword evidence="4 6" id="KW-0472">Membrane</keyword>
<dbReference type="Proteomes" id="UP000241769">
    <property type="component" value="Unassembled WGS sequence"/>
</dbReference>
<feature type="region of interest" description="Disordered" evidence="5">
    <location>
        <begin position="413"/>
        <end position="432"/>
    </location>
</feature>
<sequence>MRRGPRTWGVYKQRQHPYDHAEVASSRGGERGAFFAVSWPTARMSRIDASRQSLPGSPNTRLLNTIDYDIGTEREKHRSYGSVSSLYSDASGVSIVPEKDTTTEVVGCYFPQRMIVVTMVVLATLVVYLQRSILSVAEVTLKEQYKWTTTFTTFALASFFVGYMTLQIPGGRMCLLFGNQIVIGVGVLGSSICTFLLPFCVESDALFLICRLMTGVFEAVTYPCVSDIASNWFPQREMTLLLTITGTGSGLGTILAYATTAPITEMYGWQWNFYVSGLAGMVWFIFWMFLVTSTPTENRWLSRYEAELIAEGKQAKFDRKVPWVDILTSVPIWGLIFSHFCSAWGFYTLLVWAPQYFKSVLQFNLSKQSFFLWLPNVIGILVSLLAGRIADWMINRGRTVVLVDDDLPRGDHLSDDVDHHPTTREEEERRESSRMLDASLEILPLCGIERIEVVRKIFMTLNFVGSAASLALLCTHPENHFLSVAYLVLGQAFYGFQSASIGPNYVDIAPHHSGIVYGLGNTIATSTAILSTVIAGPVLGDNIDEAPIGRWNIMFLMSAGVYLAGAVVYLWTGRARQMIY</sequence>
<feature type="transmembrane region" description="Helical" evidence="6">
    <location>
        <begin position="173"/>
        <end position="199"/>
    </location>
</feature>
<feature type="transmembrane region" description="Helical" evidence="6">
    <location>
        <begin position="205"/>
        <end position="226"/>
    </location>
</feature>
<name>A0A2P6NFG8_9EUKA</name>
<dbReference type="AlphaFoldDB" id="A0A2P6NFG8"/>
<evidence type="ECO:0000313" key="9">
    <source>
        <dbReference type="Proteomes" id="UP000241769"/>
    </source>
</evidence>
<feature type="transmembrane region" description="Helical" evidence="6">
    <location>
        <begin position="145"/>
        <end position="166"/>
    </location>
</feature>
<dbReference type="OrthoDB" id="2985014at2759"/>
<feature type="transmembrane region" description="Helical" evidence="6">
    <location>
        <begin position="514"/>
        <end position="539"/>
    </location>
</feature>
<feature type="domain" description="Major facilitator superfamily (MFS) profile" evidence="7">
    <location>
        <begin position="116"/>
        <end position="577"/>
    </location>
</feature>
<evidence type="ECO:0000256" key="5">
    <source>
        <dbReference type="SAM" id="MobiDB-lite"/>
    </source>
</evidence>
<reference evidence="8 9" key="1">
    <citation type="journal article" date="2018" name="Genome Biol. Evol.">
        <title>Multiple Roots of Fruiting Body Formation in Amoebozoa.</title>
        <authorList>
            <person name="Hillmann F."/>
            <person name="Forbes G."/>
            <person name="Novohradska S."/>
            <person name="Ferling I."/>
            <person name="Riege K."/>
            <person name="Groth M."/>
            <person name="Westermann M."/>
            <person name="Marz M."/>
            <person name="Spaller T."/>
            <person name="Winckler T."/>
            <person name="Schaap P."/>
            <person name="Glockner G."/>
        </authorList>
    </citation>
    <scope>NUCLEOTIDE SEQUENCE [LARGE SCALE GENOMIC DNA]</scope>
    <source>
        <strain evidence="8 9">Jena</strain>
    </source>
</reference>
<dbReference type="GO" id="GO:0022857">
    <property type="term" value="F:transmembrane transporter activity"/>
    <property type="evidence" value="ECO:0007669"/>
    <property type="project" value="InterPro"/>
</dbReference>
<comment type="subcellular location">
    <subcellularLocation>
        <location evidence="1">Membrane</location>
        <topology evidence="1">Multi-pass membrane protein</topology>
    </subcellularLocation>
</comment>
<dbReference type="PROSITE" id="PS50850">
    <property type="entry name" value="MFS"/>
    <property type="match status" value="1"/>
</dbReference>
<evidence type="ECO:0000259" key="7">
    <source>
        <dbReference type="PROSITE" id="PS50850"/>
    </source>
</evidence>
<dbReference type="InParanoid" id="A0A2P6NFG8"/>
<dbReference type="InterPro" id="IPR011701">
    <property type="entry name" value="MFS"/>
</dbReference>
<evidence type="ECO:0000256" key="4">
    <source>
        <dbReference type="ARBA" id="ARBA00023136"/>
    </source>
</evidence>
<feature type="transmembrane region" description="Helical" evidence="6">
    <location>
        <begin position="370"/>
        <end position="390"/>
    </location>
</feature>
<dbReference type="GO" id="GO:0016020">
    <property type="term" value="C:membrane"/>
    <property type="evidence" value="ECO:0007669"/>
    <property type="project" value="UniProtKB-SubCell"/>
</dbReference>
<dbReference type="SUPFAM" id="SSF103473">
    <property type="entry name" value="MFS general substrate transporter"/>
    <property type="match status" value="2"/>
</dbReference>
<proteinExistence type="predicted"/>
<feature type="transmembrane region" description="Helical" evidence="6">
    <location>
        <begin position="271"/>
        <end position="291"/>
    </location>
</feature>
<keyword evidence="9" id="KW-1185">Reference proteome</keyword>
<dbReference type="InterPro" id="IPR020846">
    <property type="entry name" value="MFS_dom"/>
</dbReference>
<feature type="transmembrane region" description="Helical" evidence="6">
    <location>
        <begin position="238"/>
        <end position="259"/>
    </location>
</feature>
<gene>
    <name evidence="8" type="ORF">PROFUN_10052</name>
</gene>
<dbReference type="STRING" id="1890364.A0A2P6NFG8"/>
<evidence type="ECO:0000256" key="2">
    <source>
        <dbReference type="ARBA" id="ARBA00022692"/>
    </source>
</evidence>
<evidence type="ECO:0000256" key="1">
    <source>
        <dbReference type="ARBA" id="ARBA00004141"/>
    </source>
</evidence>
<dbReference type="EMBL" id="MDYQ01000098">
    <property type="protein sequence ID" value="PRP82688.1"/>
    <property type="molecule type" value="Genomic_DNA"/>
</dbReference>
<dbReference type="PANTHER" id="PTHR11662:SF399">
    <property type="entry name" value="FI19708P1-RELATED"/>
    <property type="match status" value="1"/>
</dbReference>
<dbReference type="Pfam" id="PF07690">
    <property type="entry name" value="MFS_1"/>
    <property type="match status" value="1"/>
</dbReference>
<dbReference type="InterPro" id="IPR050382">
    <property type="entry name" value="MFS_Na/Anion_cotransporter"/>
</dbReference>
<protein>
    <recommendedName>
        <fullName evidence="7">Major facilitator superfamily (MFS) profile domain-containing protein</fullName>
    </recommendedName>
</protein>
<evidence type="ECO:0000256" key="3">
    <source>
        <dbReference type="ARBA" id="ARBA00022989"/>
    </source>
</evidence>
<evidence type="ECO:0000313" key="8">
    <source>
        <dbReference type="EMBL" id="PRP82688.1"/>
    </source>
</evidence>
<evidence type="ECO:0000256" key="6">
    <source>
        <dbReference type="SAM" id="Phobius"/>
    </source>
</evidence>
<organism evidence="8 9">
    <name type="scientific">Planoprotostelium fungivorum</name>
    <dbReference type="NCBI Taxonomy" id="1890364"/>
    <lineage>
        <taxon>Eukaryota</taxon>
        <taxon>Amoebozoa</taxon>
        <taxon>Evosea</taxon>
        <taxon>Variosea</taxon>
        <taxon>Cavosteliida</taxon>
        <taxon>Cavosteliaceae</taxon>
        <taxon>Planoprotostelium</taxon>
    </lineage>
</organism>
<accession>A0A2P6NFG8</accession>
<feature type="transmembrane region" description="Helical" evidence="6">
    <location>
        <begin position="323"/>
        <end position="350"/>
    </location>
</feature>
<keyword evidence="3 6" id="KW-1133">Transmembrane helix</keyword>
<feature type="transmembrane region" description="Helical" evidence="6">
    <location>
        <begin position="114"/>
        <end position="133"/>
    </location>
</feature>
<dbReference type="InterPro" id="IPR036259">
    <property type="entry name" value="MFS_trans_sf"/>
</dbReference>
<comment type="caution">
    <text evidence="8">The sequence shown here is derived from an EMBL/GenBank/DDBJ whole genome shotgun (WGS) entry which is preliminary data.</text>
</comment>
<keyword evidence="2 6" id="KW-0812">Transmembrane</keyword>
<dbReference type="PANTHER" id="PTHR11662">
    <property type="entry name" value="SOLUTE CARRIER FAMILY 17"/>
    <property type="match status" value="1"/>
</dbReference>
<dbReference type="Gene3D" id="1.20.1250.20">
    <property type="entry name" value="MFS general substrate transporter like domains"/>
    <property type="match status" value="3"/>
</dbReference>